<accession>A0A922L7E8</accession>
<comment type="caution">
    <text evidence="2">The sequence shown here is derived from an EMBL/GenBank/DDBJ whole genome shotgun (WGS) entry which is preliminary data.</text>
</comment>
<dbReference type="EMBL" id="ASGP02000001">
    <property type="protein sequence ID" value="KAH9526046.1"/>
    <property type="molecule type" value="Genomic_DNA"/>
</dbReference>
<keyword evidence="1" id="KW-1133">Transmembrane helix</keyword>
<protein>
    <submittedName>
        <fullName evidence="2">Uncharacterized protein</fullName>
    </submittedName>
</protein>
<feature type="transmembrane region" description="Helical" evidence="1">
    <location>
        <begin position="34"/>
        <end position="59"/>
    </location>
</feature>
<keyword evidence="1" id="KW-0472">Membrane</keyword>
<reference evidence="2" key="2">
    <citation type="journal article" date="2022" name="Res Sq">
        <title>Comparative Genomics Reveals Insights into the Divergent Evolution of Astigmatic Mites and Household Pest Adaptations.</title>
        <authorList>
            <person name="Xiong Q."/>
            <person name="Wan A.T.-Y."/>
            <person name="Liu X.-Y."/>
            <person name="Fung C.S.-H."/>
            <person name="Xiao X."/>
            <person name="Malainual N."/>
            <person name="Hou J."/>
            <person name="Wang L."/>
            <person name="Wang M."/>
            <person name="Yang K."/>
            <person name="Cui Y."/>
            <person name="Leung E."/>
            <person name="Nong W."/>
            <person name="Shin S.-K."/>
            <person name="Au S."/>
            <person name="Jeong K.Y."/>
            <person name="Chew F.T."/>
            <person name="Hui J."/>
            <person name="Leung T.F."/>
            <person name="Tungtrongchitr A."/>
            <person name="Zhong N."/>
            <person name="Liu Z."/>
            <person name="Tsui S."/>
        </authorList>
    </citation>
    <scope>NUCLEOTIDE SEQUENCE</scope>
    <source>
        <strain evidence="2">Derf</strain>
        <tissue evidence="2">Whole organism</tissue>
    </source>
</reference>
<evidence type="ECO:0000313" key="2">
    <source>
        <dbReference type="EMBL" id="KAH9526046.1"/>
    </source>
</evidence>
<evidence type="ECO:0000313" key="3">
    <source>
        <dbReference type="Proteomes" id="UP000790347"/>
    </source>
</evidence>
<keyword evidence="1" id="KW-0812">Transmembrane</keyword>
<evidence type="ECO:0000256" key="1">
    <source>
        <dbReference type="SAM" id="Phobius"/>
    </source>
</evidence>
<reference evidence="2" key="1">
    <citation type="submission" date="2013-05" db="EMBL/GenBank/DDBJ databases">
        <authorList>
            <person name="Yim A.K.Y."/>
            <person name="Chan T.F."/>
            <person name="Ji K.M."/>
            <person name="Liu X.Y."/>
            <person name="Zhou J.W."/>
            <person name="Li R.Q."/>
            <person name="Yang K.Y."/>
            <person name="Li J."/>
            <person name="Li M."/>
            <person name="Law P.T.W."/>
            <person name="Wu Y.L."/>
            <person name="Cai Z.L."/>
            <person name="Qin H."/>
            <person name="Bao Y."/>
            <person name="Leung R.K.K."/>
            <person name="Ng P.K.S."/>
            <person name="Zou J."/>
            <person name="Zhong X.J."/>
            <person name="Ran P.X."/>
            <person name="Zhong N.S."/>
            <person name="Liu Z.G."/>
            <person name="Tsui S.K.W."/>
        </authorList>
    </citation>
    <scope>NUCLEOTIDE SEQUENCE</scope>
    <source>
        <strain evidence="2">Derf</strain>
        <tissue evidence="2">Whole organism</tissue>
    </source>
</reference>
<name>A0A922L7E8_DERFA</name>
<sequence>MAHQFDNVKNKCLLLLWPPSTTSLMMIKLSSKLLWFYLTILFNIYFLHSTSIIVNGYIFDKNSGHSLSLSTSSSSSSSSQSSLHFIQSSLRSSVHRFSNLYGTIIHCKDYLQPIITTNSNNHHMSHLLPRPSSSSSSSLIMMDNGYEHDLQSMLELAYHQYSNNISFEWQVGYHQQPQQSSSSSSSSSSLQYQKAIDLAQLRSTNPMVGTLALSPFELDSFIPEIHDAYYRCLLHMPNGFGVVTSRELHLQAGK</sequence>
<keyword evidence="3" id="KW-1185">Reference proteome</keyword>
<organism evidence="2 3">
    <name type="scientific">Dermatophagoides farinae</name>
    <name type="common">American house dust mite</name>
    <dbReference type="NCBI Taxonomy" id="6954"/>
    <lineage>
        <taxon>Eukaryota</taxon>
        <taxon>Metazoa</taxon>
        <taxon>Ecdysozoa</taxon>
        <taxon>Arthropoda</taxon>
        <taxon>Chelicerata</taxon>
        <taxon>Arachnida</taxon>
        <taxon>Acari</taxon>
        <taxon>Acariformes</taxon>
        <taxon>Sarcoptiformes</taxon>
        <taxon>Astigmata</taxon>
        <taxon>Psoroptidia</taxon>
        <taxon>Analgoidea</taxon>
        <taxon>Pyroglyphidae</taxon>
        <taxon>Dermatophagoidinae</taxon>
        <taxon>Dermatophagoides</taxon>
    </lineage>
</organism>
<dbReference type="Proteomes" id="UP000790347">
    <property type="component" value="Unassembled WGS sequence"/>
</dbReference>
<proteinExistence type="predicted"/>
<gene>
    <name evidence="2" type="ORF">DERF_000165</name>
</gene>
<dbReference type="AlphaFoldDB" id="A0A922L7E8"/>